<sequence>MENTLQTDIGHYLAKSKNQRKKLADIAKKYIQGNPKDSKRTPKYFSERCKMIVLPRSPQKSDKELRIDKSNFSLDHSKFELLIDEAAENLTSKNKRPKAKYSKKYNSVQRIMRLTYLNAFPKSPKNQLEISPISREYKIKIPNPILSSRRLSLNGSFDSNLSKSFSTTQKSARFSLRISM</sequence>
<evidence type="ECO:0000313" key="2">
    <source>
        <dbReference type="Proteomes" id="UP001162131"/>
    </source>
</evidence>
<protein>
    <submittedName>
        <fullName evidence="1">Uncharacterized protein</fullName>
    </submittedName>
</protein>
<comment type="caution">
    <text evidence="1">The sequence shown here is derived from an EMBL/GenBank/DDBJ whole genome shotgun (WGS) entry which is preliminary data.</text>
</comment>
<dbReference type="AlphaFoldDB" id="A0AAU9JMF2"/>
<name>A0AAU9JMF2_9CILI</name>
<evidence type="ECO:0000313" key="1">
    <source>
        <dbReference type="EMBL" id="CAG9326174.1"/>
    </source>
</evidence>
<organism evidence="1 2">
    <name type="scientific">Blepharisma stoltei</name>
    <dbReference type="NCBI Taxonomy" id="1481888"/>
    <lineage>
        <taxon>Eukaryota</taxon>
        <taxon>Sar</taxon>
        <taxon>Alveolata</taxon>
        <taxon>Ciliophora</taxon>
        <taxon>Postciliodesmatophora</taxon>
        <taxon>Heterotrichea</taxon>
        <taxon>Heterotrichida</taxon>
        <taxon>Blepharismidae</taxon>
        <taxon>Blepharisma</taxon>
    </lineage>
</organism>
<gene>
    <name evidence="1" type="ORF">BSTOLATCC_MIC40607</name>
</gene>
<dbReference type="Proteomes" id="UP001162131">
    <property type="component" value="Unassembled WGS sequence"/>
</dbReference>
<keyword evidence="2" id="KW-1185">Reference proteome</keyword>
<accession>A0AAU9JMF2</accession>
<reference evidence="1" key="1">
    <citation type="submission" date="2021-09" db="EMBL/GenBank/DDBJ databases">
        <authorList>
            <consortium name="AG Swart"/>
            <person name="Singh M."/>
            <person name="Singh A."/>
            <person name="Seah K."/>
            <person name="Emmerich C."/>
        </authorList>
    </citation>
    <scope>NUCLEOTIDE SEQUENCE</scope>
    <source>
        <strain evidence="1">ATCC30299</strain>
    </source>
</reference>
<dbReference type="EMBL" id="CAJZBQ010000040">
    <property type="protein sequence ID" value="CAG9326174.1"/>
    <property type="molecule type" value="Genomic_DNA"/>
</dbReference>
<proteinExistence type="predicted"/>